<keyword evidence="5" id="KW-0326">Glycosidase</keyword>
<feature type="domain" description="Glycoside hydrolase family 2 catalytic" evidence="7">
    <location>
        <begin position="323"/>
        <end position="620"/>
    </location>
</feature>
<dbReference type="GO" id="GO:0030246">
    <property type="term" value="F:carbohydrate binding"/>
    <property type="evidence" value="ECO:0007669"/>
    <property type="project" value="TreeGrafter"/>
</dbReference>
<dbReference type="Pfam" id="PF02837">
    <property type="entry name" value="Glyco_hydro_2_N"/>
    <property type="match status" value="1"/>
</dbReference>
<dbReference type="SUPFAM" id="SSF51445">
    <property type="entry name" value="(Trans)glycosidases"/>
    <property type="match status" value="1"/>
</dbReference>
<dbReference type="PRINTS" id="PR00132">
    <property type="entry name" value="GLHYDRLASE2"/>
</dbReference>
<dbReference type="InterPro" id="IPR006102">
    <property type="entry name" value="Ig-like_GH2"/>
</dbReference>
<dbReference type="InterPro" id="IPR006103">
    <property type="entry name" value="Glyco_hydro_2_cat"/>
</dbReference>
<dbReference type="SUPFAM" id="SSF49785">
    <property type="entry name" value="Galactose-binding domain-like"/>
    <property type="match status" value="1"/>
</dbReference>
<keyword evidence="4" id="KW-0378">Hydrolase</keyword>
<evidence type="ECO:0000313" key="9">
    <source>
        <dbReference type="EMBL" id="SDF23226.1"/>
    </source>
</evidence>
<organism evidence="9 10">
    <name type="scientific">Terriglobus roseus</name>
    <dbReference type="NCBI Taxonomy" id="392734"/>
    <lineage>
        <taxon>Bacteria</taxon>
        <taxon>Pseudomonadati</taxon>
        <taxon>Acidobacteriota</taxon>
        <taxon>Terriglobia</taxon>
        <taxon>Terriglobales</taxon>
        <taxon>Acidobacteriaceae</taxon>
        <taxon>Terriglobus</taxon>
    </lineage>
</organism>
<dbReference type="EC" id="3.2.1.31" evidence="2"/>
<dbReference type="Pfam" id="PF00703">
    <property type="entry name" value="Glyco_hydro_2"/>
    <property type="match status" value="1"/>
</dbReference>
<dbReference type="GO" id="GO:0005975">
    <property type="term" value="P:carbohydrate metabolic process"/>
    <property type="evidence" value="ECO:0007669"/>
    <property type="project" value="InterPro"/>
</dbReference>
<dbReference type="GO" id="GO:0019391">
    <property type="term" value="P:glucuronoside catabolic process"/>
    <property type="evidence" value="ECO:0007669"/>
    <property type="project" value="TreeGrafter"/>
</dbReference>
<dbReference type="PANTHER" id="PTHR10066">
    <property type="entry name" value="BETA-GLUCURONIDASE"/>
    <property type="match status" value="1"/>
</dbReference>
<name>A0A1G7JE80_9BACT</name>
<dbReference type="InterPro" id="IPR017853">
    <property type="entry name" value="GH"/>
</dbReference>
<evidence type="ECO:0000256" key="1">
    <source>
        <dbReference type="ARBA" id="ARBA00007401"/>
    </source>
</evidence>
<proteinExistence type="inferred from homology"/>
<evidence type="ECO:0000313" key="10">
    <source>
        <dbReference type="Proteomes" id="UP000182427"/>
    </source>
</evidence>
<dbReference type="EMBL" id="LT629690">
    <property type="protein sequence ID" value="SDF23226.1"/>
    <property type="molecule type" value="Genomic_DNA"/>
</dbReference>
<dbReference type="InterPro" id="IPR036156">
    <property type="entry name" value="Beta-gal/glucu_dom_sf"/>
</dbReference>
<dbReference type="Proteomes" id="UP000182427">
    <property type="component" value="Chromosome I"/>
</dbReference>
<evidence type="ECO:0000256" key="5">
    <source>
        <dbReference type="ARBA" id="ARBA00023295"/>
    </source>
</evidence>
<keyword evidence="10" id="KW-1185">Reference proteome</keyword>
<feature type="domain" description="Glycosyl hydrolases family 2 sugar binding" evidence="8">
    <location>
        <begin position="108"/>
        <end position="222"/>
    </location>
</feature>
<evidence type="ECO:0000259" key="7">
    <source>
        <dbReference type="Pfam" id="PF02836"/>
    </source>
</evidence>
<sequence>MPGLHAAQWSLKPLLRGATAALVFAMTLRCGSAQEPLRTLIVGVDHRHTQSLNGDWHYLVEQPPARELYDDKGNVRDGGYAQNTHPNITSGPHNSEYDFSTAPTLKVPGDWNTHDPTLFRFEGVVWYERDVPIEPKPGMRTFLHVGAANYRSFVWVNGKRICQHEGGFTPFDCEVTGAAHAGTNAVVIAVDSTRHRDDIPSVSYDWFNYGGITRDVSLVTVPAHFIDDYDVHLQHGGTFSSKDARTLTGYVHVQDAPAGTSVTLRIPEAGVEKTLTTNADGRAEFTVNATNLSLWSPASPKLYRVVLASGADEVTDDIGFRDVRVDGTKILLNGKAVFLQGANVHAEAPVRGGRVTTDEDVKNLFSMLQQINANFARLCHYPHDERMERYADRTGIMLWSEIPLWQRISFDKSDVYDKAVIMLHEMIRRDRNKASVILWSVSNETPNNPVRTKFLTDLANEARRTDPTRLITSALIGPKVSEDQVRQDDQLMQALDVVGQNEYIGWYEGQPEDADRKSWTFSVNKPLIFSEFGAEAKYGNHGGDHDRWTEEQEANVLEHQFKMMEKIPQVRGVTPWVLMDFRSTTRNIPKLQDGYNRKGLFSERMEKKKAAVVVRKAYTEHSIGKAE</sequence>
<feature type="domain" description="Glycoside hydrolase family 2 immunoglobulin-like beta-sandwich" evidence="6">
    <location>
        <begin position="260"/>
        <end position="321"/>
    </location>
</feature>
<dbReference type="AlphaFoldDB" id="A0A1G7JE80"/>
<dbReference type="SUPFAM" id="SSF49303">
    <property type="entry name" value="beta-Galactosidase/glucuronidase domain"/>
    <property type="match status" value="1"/>
</dbReference>
<dbReference type="Gene3D" id="2.60.40.10">
    <property type="entry name" value="Immunoglobulins"/>
    <property type="match status" value="1"/>
</dbReference>
<dbReference type="RefSeq" id="WP_231966828.1">
    <property type="nucleotide sequence ID" value="NZ_LT629690.1"/>
</dbReference>
<evidence type="ECO:0000256" key="4">
    <source>
        <dbReference type="ARBA" id="ARBA00022801"/>
    </source>
</evidence>
<evidence type="ECO:0000256" key="3">
    <source>
        <dbReference type="ARBA" id="ARBA00016205"/>
    </source>
</evidence>
<evidence type="ECO:0000256" key="2">
    <source>
        <dbReference type="ARBA" id="ARBA00012761"/>
    </source>
</evidence>
<dbReference type="InterPro" id="IPR006104">
    <property type="entry name" value="Glyco_hydro_2_N"/>
</dbReference>
<accession>A0A1G7JE80</accession>
<dbReference type="InterPro" id="IPR013783">
    <property type="entry name" value="Ig-like_fold"/>
</dbReference>
<comment type="similarity">
    <text evidence="1">Belongs to the glycosyl hydrolase 2 family.</text>
</comment>
<dbReference type="GO" id="GO:0004566">
    <property type="term" value="F:beta-glucuronidase activity"/>
    <property type="evidence" value="ECO:0007669"/>
    <property type="project" value="UniProtKB-EC"/>
</dbReference>
<evidence type="ECO:0000259" key="8">
    <source>
        <dbReference type="Pfam" id="PF02837"/>
    </source>
</evidence>
<dbReference type="PANTHER" id="PTHR10066:SF67">
    <property type="entry name" value="BETA-GLUCURONIDASE"/>
    <property type="match status" value="1"/>
</dbReference>
<dbReference type="Gene3D" id="3.20.20.80">
    <property type="entry name" value="Glycosidases"/>
    <property type="match status" value="1"/>
</dbReference>
<reference evidence="9 10" key="1">
    <citation type="submission" date="2016-10" db="EMBL/GenBank/DDBJ databases">
        <authorList>
            <person name="de Groot N.N."/>
        </authorList>
    </citation>
    <scope>NUCLEOTIDE SEQUENCE [LARGE SCALE GENOMIC DNA]</scope>
    <source>
        <strain evidence="9 10">GAS232</strain>
    </source>
</reference>
<dbReference type="Pfam" id="PF02836">
    <property type="entry name" value="Glyco_hydro_2_C"/>
    <property type="match status" value="1"/>
</dbReference>
<dbReference type="Gene3D" id="2.60.120.260">
    <property type="entry name" value="Galactose-binding domain-like"/>
    <property type="match status" value="1"/>
</dbReference>
<protein>
    <recommendedName>
        <fullName evidence="3">Beta-glucuronidase</fullName>
        <ecNumber evidence="2">3.2.1.31</ecNumber>
    </recommendedName>
</protein>
<evidence type="ECO:0000259" key="6">
    <source>
        <dbReference type="Pfam" id="PF00703"/>
    </source>
</evidence>
<gene>
    <name evidence="9" type="ORF">SAMN05444167_1789</name>
</gene>
<dbReference type="InterPro" id="IPR008979">
    <property type="entry name" value="Galactose-bd-like_sf"/>
</dbReference>
<dbReference type="InterPro" id="IPR006101">
    <property type="entry name" value="Glyco_hydro_2"/>
</dbReference>